<dbReference type="InterPro" id="IPR036390">
    <property type="entry name" value="WH_DNA-bd_sf"/>
</dbReference>
<dbReference type="Proteomes" id="UP000649345">
    <property type="component" value="Unassembled WGS sequence"/>
</dbReference>
<reference evidence="4" key="1">
    <citation type="submission" date="2020-08" db="EMBL/GenBank/DDBJ databases">
        <title>Genome public.</title>
        <authorList>
            <person name="Liu C."/>
            <person name="Sun Q."/>
        </authorList>
    </citation>
    <scope>NUCLEOTIDE SEQUENCE</scope>
    <source>
        <strain evidence="4">NSJ-68</strain>
    </source>
</reference>
<protein>
    <submittedName>
        <fullName evidence="4">DeoR/GlpR transcriptional regulator</fullName>
    </submittedName>
</protein>
<dbReference type="InterPro" id="IPR037171">
    <property type="entry name" value="NagB/RpiA_transferase-like"/>
</dbReference>
<dbReference type="Gene3D" id="1.10.10.10">
    <property type="entry name" value="Winged helix-like DNA-binding domain superfamily/Winged helix DNA-binding domain"/>
    <property type="match status" value="1"/>
</dbReference>
<dbReference type="SMART" id="SM01134">
    <property type="entry name" value="DeoRC"/>
    <property type="match status" value="1"/>
</dbReference>
<dbReference type="GO" id="GO:0003700">
    <property type="term" value="F:DNA-binding transcription factor activity"/>
    <property type="evidence" value="ECO:0007669"/>
    <property type="project" value="InterPro"/>
</dbReference>
<comment type="caution">
    <text evidence="4">The sequence shown here is derived from an EMBL/GenBank/DDBJ whole genome shotgun (WGS) entry which is preliminary data.</text>
</comment>
<dbReference type="PANTHER" id="PTHR30363">
    <property type="entry name" value="HTH-TYPE TRANSCRIPTIONAL REGULATOR SRLR-RELATED"/>
    <property type="match status" value="1"/>
</dbReference>
<keyword evidence="2" id="KW-0804">Transcription</keyword>
<dbReference type="InterPro" id="IPR001034">
    <property type="entry name" value="DeoR_HTH"/>
</dbReference>
<feature type="domain" description="HTH deoR-type" evidence="3">
    <location>
        <begin position="6"/>
        <end position="61"/>
    </location>
</feature>
<dbReference type="SUPFAM" id="SSF100950">
    <property type="entry name" value="NagB/RpiA/CoA transferase-like"/>
    <property type="match status" value="1"/>
</dbReference>
<dbReference type="RefSeq" id="WP_186872351.1">
    <property type="nucleotide sequence ID" value="NZ_JACOOR010000006.1"/>
</dbReference>
<dbReference type="Pfam" id="PF08220">
    <property type="entry name" value="HTH_DeoR"/>
    <property type="match status" value="1"/>
</dbReference>
<evidence type="ECO:0000259" key="3">
    <source>
        <dbReference type="PROSITE" id="PS51000"/>
    </source>
</evidence>
<evidence type="ECO:0000256" key="2">
    <source>
        <dbReference type="ARBA" id="ARBA00023163"/>
    </source>
</evidence>
<keyword evidence="1" id="KW-0805">Transcription regulation</keyword>
<dbReference type="InterPro" id="IPR014036">
    <property type="entry name" value="DeoR-like_C"/>
</dbReference>
<dbReference type="InterPro" id="IPR036388">
    <property type="entry name" value="WH-like_DNA-bd_sf"/>
</dbReference>
<name>A0A923LE24_9FIRM</name>
<dbReference type="SMART" id="SM00420">
    <property type="entry name" value="HTH_DEOR"/>
    <property type="match status" value="1"/>
</dbReference>
<evidence type="ECO:0000313" key="4">
    <source>
        <dbReference type="EMBL" id="MBC5660419.1"/>
    </source>
</evidence>
<keyword evidence="5" id="KW-1185">Reference proteome</keyword>
<dbReference type="SUPFAM" id="SSF46785">
    <property type="entry name" value="Winged helix' DNA-binding domain"/>
    <property type="match status" value="1"/>
</dbReference>
<organism evidence="4 5">
    <name type="scientific">Anaerosacchariphilus hominis</name>
    <dbReference type="NCBI Taxonomy" id="2763017"/>
    <lineage>
        <taxon>Bacteria</taxon>
        <taxon>Bacillati</taxon>
        <taxon>Bacillota</taxon>
        <taxon>Clostridia</taxon>
        <taxon>Lachnospirales</taxon>
        <taxon>Lachnospiraceae</taxon>
        <taxon>Anaerosacchariphilus</taxon>
    </lineage>
</organism>
<evidence type="ECO:0000313" key="5">
    <source>
        <dbReference type="Proteomes" id="UP000649345"/>
    </source>
</evidence>
<dbReference type="AlphaFoldDB" id="A0A923LE24"/>
<sequence>MKKTNANQRQAAILELLSKNGAMKTTDLAEHFQVSRETMRLDLLELTNQGLVKKWFGGVICTPPETPDSPGIIETTVIDERMTRMPEEKTSICRKALELIPEHATIFLDCGSTNLYLAQQLRSLSGYTIISTSLQIINTLCGSANKLIICGGVIDTSILSVCGTPALDFLRQLRTDAAIFGSSGFKANSGPTGLASDYSSIKKIALQNTLTSIVLADHTKATYSSPVQFADWSEIDYLVTDPAMDPQALERLGDHTKVIFA</sequence>
<evidence type="ECO:0000256" key="1">
    <source>
        <dbReference type="ARBA" id="ARBA00023015"/>
    </source>
</evidence>
<gene>
    <name evidence="4" type="ORF">H8S44_11625</name>
</gene>
<dbReference type="PROSITE" id="PS51000">
    <property type="entry name" value="HTH_DEOR_2"/>
    <property type="match status" value="1"/>
</dbReference>
<accession>A0A923LE24</accession>
<dbReference type="PANTHER" id="PTHR30363:SF44">
    <property type="entry name" value="AGA OPERON TRANSCRIPTIONAL REPRESSOR-RELATED"/>
    <property type="match status" value="1"/>
</dbReference>
<dbReference type="Pfam" id="PF00455">
    <property type="entry name" value="DeoRC"/>
    <property type="match status" value="1"/>
</dbReference>
<proteinExistence type="predicted"/>
<dbReference type="EMBL" id="JACOOR010000006">
    <property type="protein sequence ID" value="MBC5660419.1"/>
    <property type="molecule type" value="Genomic_DNA"/>
</dbReference>
<dbReference type="InterPro" id="IPR050313">
    <property type="entry name" value="Carb_Metab_HTH_regulators"/>
</dbReference>